<evidence type="ECO:0000313" key="3">
    <source>
        <dbReference type="Proteomes" id="UP000318053"/>
    </source>
</evidence>
<dbReference type="OrthoDB" id="9791045at2"/>
<dbReference type="Gene3D" id="3.40.190.10">
    <property type="entry name" value="Periplasmic binding protein-like II"/>
    <property type="match status" value="2"/>
</dbReference>
<organism evidence="2 3">
    <name type="scientific">Allorhodopirellula solitaria</name>
    <dbReference type="NCBI Taxonomy" id="2527987"/>
    <lineage>
        <taxon>Bacteria</taxon>
        <taxon>Pseudomonadati</taxon>
        <taxon>Planctomycetota</taxon>
        <taxon>Planctomycetia</taxon>
        <taxon>Pirellulales</taxon>
        <taxon>Pirellulaceae</taxon>
        <taxon>Allorhodopirellula</taxon>
    </lineage>
</organism>
<protein>
    <submittedName>
        <fullName evidence="2">Iron uptake protein A1</fullName>
    </submittedName>
</protein>
<keyword evidence="1" id="KW-0732">Signal</keyword>
<dbReference type="PIRSF" id="PIRSF002825">
    <property type="entry name" value="CfbpA"/>
    <property type="match status" value="1"/>
</dbReference>
<name>A0A5C5Y0F4_9BACT</name>
<dbReference type="Proteomes" id="UP000318053">
    <property type="component" value="Unassembled WGS sequence"/>
</dbReference>
<comment type="caution">
    <text evidence="2">The sequence shown here is derived from an EMBL/GenBank/DDBJ whole genome shotgun (WGS) entry which is preliminary data.</text>
</comment>
<proteinExistence type="predicted"/>
<sequence length="369" mass="39967">MHRHRICRPLLSIAGLLGACLLGLGMISGCTPTSEGEVAVYCRLDEEYAYPIVDAFERSVDYETSVVADFDYASESSASGGAVGSSDVDSPSVGVPTDGLFQLIRAEQAAPQCDVFWDNGILQTVRLQKLGLLQPHDWQVPADWPADLVASDGTWCGFAATARVLIVNTDLIPDSVQYPSSVQDLADPTWKDRCAMSQPQYGSTATHWAVLREQLGREATLDQLSAIAGNALILPSNKDVARAVSVGRVAWGLTDSSDALIEQELDYPIAVVFPDQKSSQPGTLRIPNTLAIVKNAPDPVAASQFVDFLLTPTMEDRLAMGPTSQIPISKESKFPSAVLPDRAVRWMRVDFEKVADSWDEWSAAVVISR</sequence>
<dbReference type="RefSeq" id="WP_146391067.1">
    <property type="nucleotide sequence ID" value="NZ_SJPK01000004.1"/>
</dbReference>
<reference evidence="2 3" key="1">
    <citation type="submission" date="2019-02" db="EMBL/GenBank/DDBJ databases">
        <title>Deep-cultivation of Planctomycetes and their phenomic and genomic characterization uncovers novel biology.</title>
        <authorList>
            <person name="Wiegand S."/>
            <person name="Jogler M."/>
            <person name="Boedeker C."/>
            <person name="Pinto D."/>
            <person name="Vollmers J."/>
            <person name="Rivas-Marin E."/>
            <person name="Kohn T."/>
            <person name="Peeters S.H."/>
            <person name="Heuer A."/>
            <person name="Rast P."/>
            <person name="Oberbeckmann S."/>
            <person name="Bunk B."/>
            <person name="Jeske O."/>
            <person name="Meyerdierks A."/>
            <person name="Storesund J.E."/>
            <person name="Kallscheuer N."/>
            <person name="Luecker S."/>
            <person name="Lage O.M."/>
            <person name="Pohl T."/>
            <person name="Merkel B.J."/>
            <person name="Hornburger P."/>
            <person name="Mueller R.-W."/>
            <person name="Bruemmer F."/>
            <person name="Labrenz M."/>
            <person name="Spormann A.M."/>
            <person name="Op Den Camp H."/>
            <person name="Overmann J."/>
            <person name="Amann R."/>
            <person name="Jetten M.S.M."/>
            <person name="Mascher T."/>
            <person name="Medema M.H."/>
            <person name="Devos D.P."/>
            <person name="Kaster A.-K."/>
            <person name="Ovreas L."/>
            <person name="Rohde M."/>
            <person name="Galperin M.Y."/>
            <person name="Jogler C."/>
        </authorList>
    </citation>
    <scope>NUCLEOTIDE SEQUENCE [LARGE SCALE GENOMIC DNA]</scope>
    <source>
        <strain evidence="2 3">CA85</strain>
    </source>
</reference>
<gene>
    <name evidence="2" type="primary">futA1</name>
    <name evidence="2" type="ORF">CA85_19680</name>
</gene>
<keyword evidence="3" id="KW-1185">Reference proteome</keyword>
<dbReference type="SUPFAM" id="SSF53850">
    <property type="entry name" value="Periplasmic binding protein-like II"/>
    <property type="match status" value="1"/>
</dbReference>
<dbReference type="EMBL" id="SJPK01000004">
    <property type="protein sequence ID" value="TWT67122.1"/>
    <property type="molecule type" value="Genomic_DNA"/>
</dbReference>
<accession>A0A5C5Y0F4</accession>
<dbReference type="Pfam" id="PF13343">
    <property type="entry name" value="SBP_bac_6"/>
    <property type="match status" value="1"/>
</dbReference>
<dbReference type="PROSITE" id="PS51257">
    <property type="entry name" value="PROKAR_LIPOPROTEIN"/>
    <property type="match status" value="1"/>
</dbReference>
<dbReference type="AlphaFoldDB" id="A0A5C5Y0F4"/>
<dbReference type="InterPro" id="IPR026045">
    <property type="entry name" value="Ferric-bd"/>
</dbReference>
<dbReference type="PANTHER" id="PTHR30006:SF24">
    <property type="entry name" value="SLL0237 PROTEIN"/>
    <property type="match status" value="1"/>
</dbReference>
<evidence type="ECO:0000256" key="1">
    <source>
        <dbReference type="ARBA" id="ARBA00022729"/>
    </source>
</evidence>
<evidence type="ECO:0000313" key="2">
    <source>
        <dbReference type="EMBL" id="TWT67122.1"/>
    </source>
</evidence>
<dbReference type="PANTHER" id="PTHR30006">
    <property type="entry name" value="THIAMINE-BINDING PERIPLASMIC PROTEIN-RELATED"/>
    <property type="match status" value="1"/>
</dbReference>